<gene>
    <name evidence="2" type="ORF">HG543_45080</name>
</gene>
<reference evidence="2 3" key="1">
    <citation type="submission" date="2020-04" db="EMBL/GenBank/DDBJ databases">
        <title>Draft genome of Pyxidicoccus fallax type strain.</title>
        <authorList>
            <person name="Whitworth D.E."/>
        </authorList>
    </citation>
    <scope>NUCLEOTIDE SEQUENCE [LARGE SCALE GENOMIC DNA]</scope>
    <source>
        <strain evidence="2 3">DSM 14698</strain>
    </source>
</reference>
<sequence length="63" mass="7023">MPDIKDPRRMIEPSDDEMERQGTYEEEGPGHTPGSAEGDDEEAPHRMHPYEDPDKTPGSAEGD</sequence>
<comment type="caution">
    <text evidence="2">The sequence shown here is derived from an EMBL/GenBank/DDBJ whole genome shotgun (WGS) entry which is preliminary data.</text>
</comment>
<keyword evidence="3" id="KW-1185">Reference proteome</keyword>
<evidence type="ECO:0000313" key="3">
    <source>
        <dbReference type="Proteomes" id="UP000518300"/>
    </source>
</evidence>
<accession>A0A848LWQ0</accession>
<evidence type="ECO:0000313" key="2">
    <source>
        <dbReference type="EMBL" id="NMO21982.1"/>
    </source>
</evidence>
<feature type="region of interest" description="Disordered" evidence="1">
    <location>
        <begin position="1"/>
        <end position="63"/>
    </location>
</feature>
<organism evidence="2 3">
    <name type="scientific">Pyxidicoccus fallax</name>
    <dbReference type="NCBI Taxonomy" id="394095"/>
    <lineage>
        <taxon>Bacteria</taxon>
        <taxon>Pseudomonadati</taxon>
        <taxon>Myxococcota</taxon>
        <taxon>Myxococcia</taxon>
        <taxon>Myxococcales</taxon>
        <taxon>Cystobacterineae</taxon>
        <taxon>Myxococcaceae</taxon>
        <taxon>Pyxidicoccus</taxon>
    </lineage>
</organism>
<dbReference type="Proteomes" id="UP000518300">
    <property type="component" value="Unassembled WGS sequence"/>
</dbReference>
<feature type="compositionally biased region" description="Basic and acidic residues" evidence="1">
    <location>
        <begin position="43"/>
        <end position="55"/>
    </location>
</feature>
<dbReference type="AlphaFoldDB" id="A0A848LWQ0"/>
<dbReference type="EMBL" id="JABBJJ010000371">
    <property type="protein sequence ID" value="NMO21982.1"/>
    <property type="molecule type" value="Genomic_DNA"/>
</dbReference>
<protein>
    <submittedName>
        <fullName evidence="2">Uncharacterized protein</fullName>
    </submittedName>
</protein>
<dbReference type="RefSeq" id="WP_169351147.1">
    <property type="nucleotide sequence ID" value="NZ_JABBJJ010000371.1"/>
</dbReference>
<name>A0A848LWQ0_9BACT</name>
<evidence type="ECO:0000256" key="1">
    <source>
        <dbReference type="SAM" id="MobiDB-lite"/>
    </source>
</evidence>
<feature type="compositionally biased region" description="Basic and acidic residues" evidence="1">
    <location>
        <begin position="1"/>
        <end position="12"/>
    </location>
</feature>
<proteinExistence type="predicted"/>